<name>A0A6N8L144_9SPHI</name>
<accession>A0A6N8L144</accession>
<dbReference type="PANTHER" id="PTHR10668:SF105">
    <property type="entry name" value="DEHYDROGENASE-RELATED"/>
    <property type="match status" value="1"/>
</dbReference>
<organism evidence="1 2">
    <name type="scientific">Sphingobacterium humi</name>
    <dbReference type="NCBI Taxonomy" id="1796905"/>
    <lineage>
        <taxon>Bacteria</taxon>
        <taxon>Pseudomonadati</taxon>
        <taxon>Bacteroidota</taxon>
        <taxon>Sphingobacteriia</taxon>
        <taxon>Sphingobacteriales</taxon>
        <taxon>Sphingobacteriaceae</taxon>
        <taxon>Sphingobacterium</taxon>
    </lineage>
</organism>
<gene>
    <name evidence="1" type="ORF">GQF63_13655</name>
</gene>
<reference evidence="1 2" key="1">
    <citation type="submission" date="2019-12" db="EMBL/GenBank/DDBJ databases">
        <authorList>
            <person name="Dong K."/>
        </authorList>
    </citation>
    <scope>NUCLEOTIDE SEQUENCE [LARGE SCALE GENOMIC DNA]</scope>
    <source>
        <strain evidence="1 2">JCM 31225</strain>
    </source>
</reference>
<dbReference type="PANTHER" id="PTHR10668">
    <property type="entry name" value="PHYTOENE DEHYDROGENASE"/>
    <property type="match status" value="1"/>
</dbReference>
<protein>
    <submittedName>
        <fullName evidence="1">NAD(P)-binding protein</fullName>
    </submittedName>
</protein>
<dbReference type="PRINTS" id="PR00411">
    <property type="entry name" value="PNDRDTASEI"/>
</dbReference>
<dbReference type="AlphaFoldDB" id="A0A6N8L144"/>
<evidence type="ECO:0000313" key="2">
    <source>
        <dbReference type="Proteomes" id="UP000435036"/>
    </source>
</evidence>
<proteinExistence type="predicted"/>
<dbReference type="Proteomes" id="UP000435036">
    <property type="component" value="Unassembled WGS sequence"/>
</dbReference>
<dbReference type="OrthoDB" id="833207at2"/>
<dbReference type="SUPFAM" id="SSF51905">
    <property type="entry name" value="FAD/NAD(P)-binding domain"/>
    <property type="match status" value="1"/>
</dbReference>
<dbReference type="Pfam" id="PF13450">
    <property type="entry name" value="NAD_binding_8"/>
    <property type="match status" value="1"/>
</dbReference>
<evidence type="ECO:0000313" key="1">
    <source>
        <dbReference type="EMBL" id="MVZ63076.1"/>
    </source>
</evidence>
<dbReference type="InterPro" id="IPR036188">
    <property type="entry name" value="FAD/NAD-bd_sf"/>
</dbReference>
<dbReference type="EMBL" id="WSQA01000010">
    <property type="protein sequence ID" value="MVZ63076.1"/>
    <property type="molecule type" value="Genomic_DNA"/>
</dbReference>
<dbReference type="Gene3D" id="3.50.50.60">
    <property type="entry name" value="FAD/NAD(P)-binding domain"/>
    <property type="match status" value="1"/>
</dbReference>
<comment type="caution">
    <text evidence="1">The sequence shown here is derived from an EMBL/GenBank/DDBJ whole genome shotgun (WGS) entry which is preliminary data.</text>
</comment>
<keyword evidence="2" id="KW-1185">Reference proteome</keyword>
<sequence length="478" mass="51853">MLDRYDAIIVGSGPNGFAAAILMQSQGLKTLLLEAADSVGGGMRSKSLTLPGFTHDVCAAIHPMALASPYFSRLPLQDYGLSYTYAPYELAHPLSVKEAAFLDRSMESTAAALGKDSQAYTDLFAPFVQQWPKLAHDILGPLRMPRHPLLMAQFGSKGLQSGTQIASRFQTREAKALWAGLCGHGMLPLSSLTTAAIGLVLGSVGHRFGWPLAQGGSQSVANALAAYYQSLGGEILLNTPFTDRKQLPDHQVLMLNMTPKQVLAIDGLDLRPGYRRQLEAYRQGVGIFKLDWALSAPIPFQNSYAQQAATLHIGGEMAEIARAEALVSQGKHAEQPFVLLSQQSQFDPSRAPKGQHTAWAYCHVPLGSTQDCTAAIEAQIERFAPGFRDCILARHRFNTHELEAYNPNYVGGDINGGIMDLTQLYTRPSFSLTPYRTSNRSIYLSSSATPPGGGVHGMCGYHAARIALEDHFHIKVSL</sequence>